<dbReference type="AlphaFoldDB" id="A0A1V1P180"/>
<proteinExistence type="predicted"/>
<name>A0A1V1P180_9BACT</name>
<protein>
    <submittedName>
        <fullName evidence="1">Uncharacterized protein</fullName>
    </submittedName>
</protein>
<evidence type="ECO:0000313" key="2">
    <source>
        <dbReference type="Proteomes" id="UP000189670"/>
    </source>
</evidence>
<evidence type="ECO:0000313" key="1">
    <source>
        <dbReference type="EMBL" id="ETR68580.1"/>
    </source>
</evidence>
<reference evidence="2" key="1">
    <citation type="submission" date="2012-11" db="EMBL/GenBank/DDBJ databases">
        <authorList>
            <person name="Lucero-Rivera Y.E."/>
            <person name="Tovar-Ramirez D."/>
        </authorList>
    </citation>
    <scope>NUCLEOTIDE SEQUENCE [LARGE SCALE GENOMIC DNA]</scope>
    <source>
        <strain evidence="2">Araruama</strain>
    </source>
</reference>
<sequence length="489" mass="57575">MKPCNWKNTYASQLVYVIVWCLFLNTSIGNAIPSEIDTHISCNKHLRNLEKNSEITDYNSLKAKFKLELCSEQNSLVNFYIGKILYLIGNENEYEIAIRYLRQAIQGASVSDSFYSPARYYLTLIYLKTDPLKLDKNIFIQAQRHDLTKNLENEVRNQMLSLHSTVFERYINDPFQEIYPAQFIKIVDLLKINRTDQVKKIRDVILKIQKIEQQKQTVSQIQELMKLHKQLQSMNVPVQMEIRHLNNTFLYFEELEKAEKNPISACDHYKQALYLQQKHGIVNSDFNIGCKIKISCLNNDINNAFENLLDYLTNTVSAQPTNMLSFLSDRWMSSSGDCPLIEDLKQVKLNLNAYVALRNFIDKFSIERLNEVMHANKDAHLIQVHQQRLLKSVFNYRMRYFNKQLHQTQYYWEIADAQQKLLDIHSAIQDEYNNCQSIQYQKLLLSIVQKVNNLNQVFKLLTQHKGKEVIALRNKIASDLWNAWHIDRF</sequence>
<dbReference type="EMBL" id="ATBP01000903">
    <property type="protein sequence ID" value="ETR68580.1"/>
    <property type="molecule type" value="Genomic_DNA"/>
</dbReference>
<organism evidence="1 2">
    <name type="scientific">Candidatus Magnetoglobus multicellularis str. Araruama</name>
    <dbReference type="NCBI Taxonomy" id="890399"/>
    <lineage>
        <taxon>Bacteria</taxon>
        <taxon>Pseudomonadati</taxon>
        <taxon>Thermodesulfobacteriota</taxon>
        <taxon>Desulfobacteria</taxon>
        <taxon>Desulfobacterales</taxon>
        <taxon>Desulfobacteraceae</taxon>
        <taxon>Candidatus Magnetoglobus</taxon>
    </lineage>
</organism>
<comment type="caution">
    <text evidence="1">The sequence shown here is derived from an EMBL/GenBank/DDBJ whole genome shotgun (WGS) entry which is preliminary data.</text>
</comment>
<dbReference type="Proteomes" id="UP000189670">
    <property type="component" value="Unassembled WGS sequence"/>
</dbReference>
<gene>
    <name evidence="1" type="ORF">OMM_04483</name>
</gene>
<accession>A0A1V1P180</accession>